<dbReference type="Proteomes" id="UP001524586">
    <property type="component" value="Unassembled WGS sequence"/>
</dbReference>
<keyword evidence="2" id="KW-0012">Acyltransferase</keyword>
<evidence type="ECO:0000259" key="3">
    <source>
        <dbReference type="PROSITE" id="PS51186"/>
    </source>
</evidence>
<keyword evidence="5" id="KW-1185">Reference proteome</keyword>
<dbReference type="InterPro" id="IPR000182">
    <property type="entry name" value="GNAT_dom"/>
</dbReference>
<dbReference type="PANTHER" id="PTHR43420">
    <property type="entry name" value="ACETYLTRANSFERASE"/>
    <property type="match status" value="1"/>
</dbReference>
<evidence type="ECO:0000256" key="1">
    <source>
        <dbReference type="ARBA" id="ARBA00022679"/>
    </source>
</evidence>
<proteinExistence type="predicted"/>
<feature type="domain" description="N-acetyltransferase" evidence="3">
    <location>
        <begin position="17"/>
        <end position="181"/>
    </location>
</feature>
<comment type="caution">
    <text evidence="4">The sequence shown here is derived from an EMBL/GenBank/DDBJ whole genome shotgun (WGS) entry which is preliminary data.</text>
</comment>
<reference evidence="4 5" key="1">
    <citation type="submission" date="2022-07" db="EMBL/GenBank/DDBJ databases">
        <title>Methylomonas rivi sp. nov., Methylomonas rosea sp. nov., Methylomonas aureus sp. nov. and Methylomonas subterranea sp. nov., four novel methanotrophs isolated from a freshwater creek and the deep terrestrial subsurface.</title>
        <authorList>
            <person name="Abin C."/>
            <person name="Sankaranarayanan K."/>
            <person name="Garner C."/>
            <person name="Sindelar R."/>
            <person name="Kotary K."/>
            <person name="Garner R."/>
            <person name="Barclay S."/>
            <person name="Lawson P."/>
            <person name="Krumholz L."/>
        </authorList>
    </citation>
    <scope>NUCLEOTIDE SEQUENCE [LARGE SCALE GENOMIC DNA]</scope>
    <source>
        <strain evidence="4 5">WSC-6</strain>
    </source>
</reference>
<dbReference type="Pfam" id="PF13673">
    <property type="entry name" value="Acetyltransf_10"/>
    <property type="match status" value="1"/>
</dbReference>
<dbReference type="SUPFAM" id="SSF55729">
    <property type="entry name" value="Acyl-CoA N-acyltransferases (Nat)"/>
    <property type="match status" value="1"/>
</dbReference>
<gene>
    <name evidence="4" type="ORF">NP596_11090</name>
</gene>
<name>A0ABT1U567_9GAMM</name>
<keyword evidence="1" id="KW-0808">Transferase</keyword>
<dbReference type="InterPro" id="IPR050680">
    <property type="entry name" value="YpeA/RimI_acetyltransf"/>
</dbReference>
<evidence type="ECO:0000313" key="4">
    <source>
        <dbReference type="EMBL" id="MCQ8129001.1"/>
    </source>
</evidence>
<dbReference type="RefSeq" id="WP_256615420.1">
    <property type="nucleotide sequence ID" value="NZ_JANIBK010000051.1"/>
</dbReference>
<dbReference type="InterPro" id="IPR016181">
    <property type="entry name" value="Acyl_CoA_acyltransferase"/>
</dbReference>
<dbReference type="EMBL" id="JANIBK010000051">
    <property type="protein sequence ID" value="MCQ8129001.1"/>
    <property type="molecule type" value="Genomic_DNA"/>
</dbReference>
<accession>A0ABT1U567</accession>
<evidence type="ECO:0000313" key="5">
    <source>
        <dbReference type="Proteomes" id="UP001524586"/>
    </source>
</evidence>
<evidence type="ECO:0000256" key="2">
    <source>
        <dbReference type="ARBA" id="ARBA00023315"/>
    </source>
</evidence>
<dbReference type="CDD" id="cd04301">
    <property type="entry name" value="NAT_SF"/>
    <property type="match status" value="1"/>
</dbReference>
<dbReference type="PANTHER" id="PTHR43420:SF47">
    <property type="entry name" value="N-ACETYLTRANSFERASE DOMAIN-CONTAINING PROTEIN"/>
    <property type="match status" value="1"/>
</dbReference>
<sequence length="183" mass="20914">MQAINDISERHAEVMGLDIRRVTEPAAIETVSGLAGNIWRDHYMPIIGDRQVEYMLNRFQSPAAIGQQIVAGYQYFLLFRDLRPAGYFAWLADTANRSLHISKLYVDKTWQRSGLGSRIIAVTEQYCQAKGLRQIWLTVNRHNRSAIDFYLRNGFLNSGEVVQDIGGGFAMDDYRMVKALQPR</sequence>
<organism evidence="4 5">
    <name type="scientific">Methylomonas rivi</name>
    <dbReference type="NCBI Taxonomy" id="2952226"/>
    <lineage>
        <taxon>Bacteria</taxon>
        <taxon>Pseudomonadati</taxon>
        <taxon>Pseudomonadota</taxon>
        <taxon>Gammaproteobacteria</taxon>
        <taxon>Methylococcales</taxon>
        <taxon>Methylococcaceae</taxon>
        <taxon>Methylomonas</taxon>
    </lineage>
</organism>
<dbReference type="PROSITE" id="PS51186">
    <property type="entry name" value="GNAT"/>
    <property type="match status" value="1"/>
</dbReference>
<dbReference type="Gene3D" id="3.40.630.30">
    <property type="match status" value="1"/>
</dbReference>
<protein>
    <submittedName>
        <fullName evidence="4">GNAT family N-acetyltransferase</fullName>
    </submittedName>
</protein>